<comment type="caution">
    <text evidence="4">The sequence shown here is derived from an EMBL/GenBank/DDBJ whole genome shotgun (WGS) entry which is preliminary data.</text>
</comment>
<feature type="compositionally biased region" description="Low complexity" evidence="2">
    <location>
        <begin position="303"/>
        <end position="340"/>
    </location>
</feature>
<evidence type="ECO:0000259" key="3">
    <source>
        <dbReference type="PROSITE" id="PS50157"/>
    </source>
</evidence>
<accession>A0ABR4QGF3</accession>
<feature type="region of interest" description="Disordered" evidence="2">
    <location>
        <begin position="240"/>
        <end position="340"/>
    </location>
</feature>
<feature type="region of interest" description="Disordered" evidence="2">
    <location>
        <begin position="443"/>
        <end position="477"/>
    </location>
</feature>
<evidence type="ECO:0000313" key="4">
    <source>
        <dbReference type="EMBL" id="KAL5108796.1"/>
    </source>
</evidence>
<gene>
    <name evidence="4" type="ORF">TcWFU_003965</name>
</gene>
<organism evidence="4 5">
    <name type="scientific">Taenia crassiceps</name>
    <dbReference type="NCBI Taxonomy" id="6207"/>
    <lineage>
        <taxon>Eukaryota</taxon>
        <taxon>Metazoa</taxon>
        <taxon>Spiralia</taxon>
        <taxon>Lophotrochozoa</taxon>
        <taxon>Platyhelminthes</taxon>
        <taxon>Cestoda</taxon>
        <taxon>Eucestoda</taxon>
        <taxon>Cyclophyllidea</taxon>
        <taxon>Taeniidae</taxon>
        <taxon>Taenia</taxon>
    </lineage>
</organism>
<feature type="compositionally biased region" description="Polar residues" evidence="2">
    <location>
        <begin position="278"/>
        <end position="292"/>
    </location>
</feature>
<dbReference type="PROSITE" id="PS50157">
    <property type="entry name" value="ZINC_FINGER_C2H2_2"/>
    <property type="match status" value="1"/>
</dbReference>
<dbReference type="Proteomes" id="UP001651158">
    <property type="component" value="Unassembled WGS sequence"/>
</dbReference>
<feature type="compositionally biased region" description="Low complexity" evidence="2">
    <location>
        <begin position="393"/>
        <end position="411"/>
    </location>
</feature>
<feature type="domain" description="C2H2-type" evidence="3">
    <location>
        <begin position="775"/>
        <end position="800"/>
    </location>
</feature>
<keyword evidence="5" id="KW-1185">Reference proteome</keyword>
<evidence type="ECO:0000256" key="2">
    <source>
        <dbReference type="SAM" id="MobiDB-lite"/>
    </source>
</evidence>
<evidence type="ECO:0000256" key="1">
    <source>
        <dbReference type="PROSITE-ProRule" id="PRU00042"/>
    </source>
</evidence>
<keyword evidence="1" id="KW-0862">Zinc</keyword>
<keyword evidence="1" id="KW-0479">Metal-binding</keyword>
<feature type="region of interest" description="Disordered" evidence="2">
    <location>
        <begin position="642"/>
        <end position="667"/>
    </location>
</feature>
<proteinExistence type="predicted"/>
<protein>
    <recommendedName>
        <fullName evidence="3">C2H2-type domain-containing protein</fullName>
    </recommendedName>
</protein>
<sequence length="800" mass="85382">MNQNRACKKAVSKALSVDKNSPLGSAVLEANCTESVSNQLAGSVSQSRAGDQLTDRSDTLHKMEREILTAAASSPESLIRPTKRSSRKLVGDLSDIDFEERNEGTKSGDNPIALKNQTSLKSLIDVDGEKELGASSPQTTVMLTLRQKESSKAPVGVSRPLLPVLLNASVKLEVITNKSKINLSSLKKPSENVKSIELKPDDLAKGCALTTEGKSITAARTPNNDVGLLTAVQNRCGVAETAKPESSGESMDNGSEFRSLGDDEMPRVPKRSTYVKPTGSTANDSCVTSTQCMRVPTAGKPNSVSRIASTKSSSKSSISGLKDSSSKSVNSTPTATPTAAAAVTTPTLVTASTRTVPTTIVTSPPSGKVALVDWDCFIAKDRRKARCSSVAVATASTTPPHHSTKSPPRSRLSPSVNLAVVAYPGPDTFTSQLVERRPRHLKKVPAAEDSTLSSSAKQATDAVNSDGCRLRQPRSCNSPMSGSMQLLAEGSNIGHDTFATPSKCDEELSSKRVSASSLDSSLPVNDDGGVFGSSASDINVFGHPSSMSNNACGKGNHTATENVVQPLSSHDTSDSNSEATAPAVNNSHDLLILSSSNCQVEEDQAFRKRLRPRKSIDYFRLAKRPSKRMKIEEVENEVISKSESTRQKEACKDEDDDEVVSQGNNESKGKHMTTHCCPVCRLSGFATLAELKVHRTISCRRKFKKSKRLKERSIEWYCPGCPTTQGPFESAAALLTHLLTCRTKKPCGGKVKANHPALSAAPLCPSTLLGPSTTFGCSVCGVIVASESRLEKHRRDEHNY</sequence>
<dbReference type="InterPro" id="IPR013087">
    <property type="entry name" value="Znf_C2H2_type"/>
</dbReference>
<keyword evidence="1" id="KW-0863">Zinc-finger</keyword>
<feature type="compositionally biased region" description="Polar residues" evidence="2">
    <location>
        <begin position="450"/>
        <end position="463"/>
    </location>
</feature>
<dbReference type="PROSITE" id="PS00028">
    <property type="entry name" value="ZINC_FINGER_C2H2_1"/>
    <property type="match status" value="1"/>
</dbReference>
<evidence type="ECO:0000313" key="5">
    <source>
        <dbReference type="Proteomes" id="UP001651158"/>
    </source>
</evidence>
<reference evidence="4 5" key="1">
    <citation type="journal article" date="2022" name="Front. Cell. Infect. Microbiol.">
        <title>The Genomes of Two Strains of Taenia crassiceps the Animal Model for the Study of Human Cysticercosis.</title>
        <authorList>
            <person name="Bobes R.J."/>
            <person name="Estrada K."/>
            <person name="Rios-Valencia D.G."/>
            <person name="Calderon-Gallegos A."/>
            <person name="de la Torre P."/>
            <person name="Carrero J.C."/>
            <person name="Sanchez-Flores A."/>
            <person name="Laclette J.P."/>
        </authorList>
    </citation>
    <scope>NUCLEOTIDE SEQUENCE [LARGE SCALE GENOMIC DNA]</scope>
    <source>
        <strain evidence="4">WFUcys</strain>
    </source>
</reference>
<dbReference type="EMBL" id="JAKROA010000003">
    <property type="protein sequence ID" value="KAL5108796.1"/>
    <property type="molecule type" value="Genomic_DNA"/>
</dbReference>
<name>A0ABR4QGF3_9CEST</name>
<feature type="compositionally biased region" description="Basic and acidic residues" evidence="2">
    <location>
        <begin position="642"/>
        <end position="651"/>
    </location>
</feature>
<feature type="region of interest" description="Disordered" evidence="2">
    <location>
        <begin position="391"/>
        <end position="413"/>
    </location>
</feature>